<gene>
    <name evidence="1" type="ORF">FCH28_18125</name>
</gene>
<dbReference type="AlphaFoldDB" id="A0A4U0NG69"/>
<keyword evidence="2" id="KW-1185">Reference proteome</keyword>
<accession>A0A4U0NG69</accession>
<protein>
    <submittedName>
        <fullName evidence="1">Uncharacterized protein</fullName>
    </submittedName>
</protein>
<proteinExistence type="predicted"/>
<comment type="caution">
    <text evidence="1">The sequence shown here is derived from an EMBL/GenBank/DDBJ whole genome shotgun (WGS) entry which is preliminary data.</text>
</comment>
<name>A0A4U0NG69_9ACTN</name>
<dbReference type="OrthoDB" id="3290487at2"/>
<evidence type="ECO:0000313" key="1">
    <source>
        <dbReference type="EMBL" id="TJZ53060.1"/>
    </source>
</evidence>
<sequence length="272" mass="29536">MCSDERCVLTSGQGYGLFLLGEDGVDEEALARGLAEAFGRPAHDIGVAAEDFDVDTRDWSRPVLCDYHRVDGDATWVLDLYATTEITDPPAARTIGRTLATALGRPVLYEASAPIFRPSAYWVATPDGHTGRARLYDPGDVDGRDGFVIHAAELPIPQLPHVPVDFIYEAIGDEAGNYYYGEALRTLVAALRNHCPDSTLDLQDPRDADADADCDDGDKVPAHGLTLRWTVPAERLKDCAAQAGRHLDAARPLPHPLNLALRAAAREPDEEP</sequence>
<dbReference type="RefSeq" id="WP_136741073.1">
    <property type="nucleotide sequence ID" value="NZ_SUMB01000005.1"/>
</dbReference>
<evidence type="ECO:0000313" key="2">
    <source>
        <dbReference type="Proteomes" id="UP000308697"/>
    </source>
</evidence>
<dbReference type="Proteomes" id="UP000308697">
    <property type="component" value="Unassembled WGS sequence"/>
</dbReference>
<dbReference type="EMBL" id="SUMB01000005">
    <property type="protein sequence ID" value="TJZ53060.1"/>
    <property type="molecule type" value="Genomic_DNA"/>
</dbReference>
<organism evidence="1 2">
    <name type="scientific">Streptomyces piniterrae</name>
    <dbReference type="NCBI Taxonomy" id="2571125"/>
    <lineage>
        <taxon>Bacteria</taxon>
        <taxon>Bacillati</taxon>
        <taxon>Actinomycetota</taxon>
        <taxon>Actinomycetes</taxon>
        <taxon>Kitasatosporales</taxon>
        <taxon>Streptomycetaceae</taxon>
        <taxon>Streptomyces</taxon>
    </lineage>
</organism>
<reference evidence="1 2" key="1">
    <citation type="submission" date="2019-04" db="EMBL/GenBank/DDBJ databases">
        <title>Streptomyces piniterrae sp. nov., a heliquinomycin-producing actinomycete isolated from rhizosphere soil of Pinus yunnanensis.</title>
        <authorList>
            <person name="Zhuang X."/>
            <person name="Zhao J."/>
        </authorList>
    </citation>
    <scope>NUCLEOTIDE SEQUENCE [LARGE SCALE GENOMIC DNA]</scope>
    <source>
        <strain evidence="2">jys28</strain>
    </source>
</reference>